<protein>
    <submittedName>
        <fullName evidence="2">Uncharacterized protein</fullName>
    </submittedName>
</protein>
<evidence type="ECO:0000256" key="1">
    <source>
        <dbReference type="SAM" id="Phobius"/>
    </source>
</evidence>
<dbReference type="Proteomes" id="UP000003844">
    <property type="component" value="Unassembled WGS sequence"/>
</dbReference>
<reference evidence="3" key="1">
    <citation type="journal article" date="2012" name="Stand. Genomic Sci.">
        <title>Genome sequence of the Antarctic rhodopsins-containing flavobacterium Gillisia limnaea type strain (R-8282(T)).</title>
        <authorList>
            <person name="Riedel T."/>
            <person name="Held B."/>
            <person name="Nolan M."/>
            <person name="Lucas S."/>
            <person name="Lapidus A."/>
            <person name="Tice H."/>
            <person name="Del Rio T.G."/>
            <person name="Cheng J.F."/>
            <person name="Han C."/>
            <person name="Tapia R."/>
            <person name="Goodwin L.A."/>
            <person name="Pitluck S."/>
            <person name="Liolios K."/>
            <person name="Mavromatis K."/>
            <person name="Pagani I."/>
            <person name="Ivanova N."/>
            <person name="Mikhailova N."/>
            <person name="Pati A."/>
            <person name="Chen A."/>
            <person name="Palaniappan K."/>
            <person name="Land M."/>
            <person name="Rohde M."/>
            <person name="Tindall B.J."/>
            <person name="Detter J.C."/>
            <person name="Goker M."/>
            <person name="Bristow J."/>
            <person name="Eisen J.A."/>
            <person name="Markowitz V."/>
            <person name="Hugenholtz P."/>
            <person name="Kyrpides N.C."/>
            <person name="Klenk H.P."/>
            <person name="Woyke T."/>
        </authorList>
    </citation>
    <scope>NUCLEOTIDE SEQUENCE [LARGE SCALE GENOMIC DNA]</scope>
    <source>
        <strain evidence="3">DSM 15749 / LMG 21470 / R-8282</strain>
    </source>
</reference>
<sequence>MIFKLIIKIGILAIELFLAFYSLLITDSLLVKFLFFAFTAIIIAFLVTKITDKLLPSDKDHVSDMDFIQEMESKDTSIK</sequence>
<dbReference type="STRING" id="865937.Gilli_2662"/>
<dbReference type="AlphaFoldDB" id="H2BYD9"/>
<evidence type="ECO:0000313" key="2">
    <source>
        <dbReference type="EMBL" id="EHQ03278.1"/>
    </source>
</evidence>
<gene>
    <name evidence="2" type="ORF">Gilli_2662</name>
</gene>
<feature type="transmembrane region" description="Helical" evidence="1">
    <location>
        <begin position="5"/>
        <end position="23"/>
    </location>
</feature>
<keyword evidence="1" id="KW-0472">Membrane</keyword>
<organism evidence="2 3">
    <name type="scientific">Gillisia limnaea (strain DSM 15749 / LMG 21470 / R-8282)</name>
    <dbReference type="NCBI Taxonomy" id="865937"/>
    <lineage>
        <taxon>Bacteria</taxon>
        <taxon>Pseudomonadati</taxon>
        <taxon>Bacteroidota</taxon>
        <taxon>Flavobacteriia</taxon>
        <taxon>Flavobacteriales</taxon>
        <taxon>Flavobacteriaceae</taxon>
        <taxon>Gillisia</taxon>
    </lineage>
</organism>
<accession>H2BYD9</accession>
<dbReference type="eggNOG" id="ENOG5033HZY">
    <property type="taxonomic scope" value="Bacteria"/>
</dbReference>
<name>H2BYD9_GILLR</name>
<evidence type="ECO:0000313" key="3">
    <source>
        <dbReference type="Proteomes" id="UP000003844"/>
    </source>
</evidence>
<proteinExistence type="predicted"/>
<keyword evidence="3" id="KW-1185">Reference proteome</keyword>
<dbReference type="OrthoDB" id="1452183at2"/>
<feature type="transmembrane region" description="Helical" evidence="1">
    <location>
        <begin position="29"/>
        <end position="47"/>
    </location>
</feature>
<dbReference type="EMBL" id="JH594606">
    <property type="protein sequence ID" value="EHQ03278.1"/>
    <property type="molecule type" value="Genomic_DNA"/>
</dbReference>
<keyword evidence="1" id="KW-0812">Transmembrane</keyword>
<keyword evidence="1" id="KW-1133">Transmembrane helix</keyword>
<dbReference type="HOGENOM" id="CLU_2601095_0_0_10"/>